<accession>A0ABS1XMS4</accession>
<evidence type="ECO:0008006" key="3">
    <source>
        <dbReference type="Google" id="ProtNLM"/>
    </source>
</evidence>
<dbReference type="EMBL" id="JAEVHM010000002">
    <property type="protein sequence ID" value="MBM0230554.1"/>
    <property type="molecule type" value="Genomic_DNA"/>
</dbReference>
<dbReference type="RefSeq" id="WP_203173045.1">
    <property type="nucleotide sequence ID" value="NZ_JAEVHM010000002.1"/>
</dbReference>
<keyword evidence="2" id="KW-1185">Reference proteome</keyword>
<evidence type="ECO:0000313" key="1">
    <source>
        <dbReference type="EMBL" id="MBM0230554.1"/>
    </source>
</evidence>
<sequence length="204" mass="22246">MSAVLSALVVLTAGCQRWEPAVEPGERHTVNVDWSDPSMLLRAGELGSNWHEGDARPGLPPWPWEQNDCPDYRSGDYTAKSHRRGAVERYYHPSDGSPSAHHVVERYEPGWAERNFDDVHRVLLRCASYGVLGSQVSFDIVDSAYLKGVGMLVRGRIAHADTPAAVTYFVMVKRGELVSTFSLPDPGSQAAVDSVAATAAARLG</sequence>
<gene>
    <name evidence="1" type="ORF">JNW91_00880</name>
</gene>
<comment type="caution">
    <text evidence="1">The sequence shown here is derived from an EMBL/GenBank/DDBJ whole genome shotgun (WGS) entry which is preliminary data.</text>
</comment>
<evidence type="ECO:0000313" key="2">
    <source>
        <dbReference type="Proteomes" id="UP000601027"/>
    </source>
</evidence>
<organism evidence="1 2">
    <name type="scientific">Micromonospora parastrephiae</name>
    <dbReference type="NCBI Taxonomy" id="2806101"/>
    <lineage>
        <taxon>Bacteria</taxon>
        <taxon>Bacillati</taxon>
        <taxon>Actinomycetota</taxon>
        <taxon>Actinomycetes</taxon>
        <taxon>Micromonosporales</taxon>
        <taxon>Micromonosporaceae</taxon>
        <taxon>Micromonospora</taxon>
    </lineage>
</organism>
<name>A0ABS1XMS4_9ACTN</name>
<reference evidence="1 2" key="1">
    <citation type="submission" date="2021-01" db="EMBL/GenBank/DDBJ databases">
        <title>Draft genome sequence of Micromonospora sp. strain STR1_7.</title>
        <authorList>
            <person name="Karlyshev A."/>
            <person name="Jawad R."/>
        </authorList>
    </citation>
    <scope>NUCLEOTIDE SEQUENCE [LARGE SCALE GENOMIC DNA]</scope>
    <source>
        <strain evidence="1 2">STR1-7</strain>
    </source>
</reference>
<proteinExistence type="predicted"/>
<protein>
    <recommendedName>
        <fullName evidence="3">Sensor domain-containing protein</fullName>
    </recommendedName>
</protein>
<dbReference type="Proteomes" id="UP000601027">
    <property type="component" value="Unassembled WGS sequence"/>
</dbReference>